<dbReference type="Gene3D" id="2.60.120.260">
    <property type="entry name" value="Galactose-binding domain-like"/>
    <property type="match status" value="1"/>
</dbReference>
<organism evidence="2 3">
    <name type="scientific">Aeoliella mucimassa</name>
    <dbReference type="NCBI Taxonomy" id="2527972"/>
    <lineage>
        <taxon>Bacteria</taxon>
        <taxon>Pseudomonadati</taxon>
        <taxon>Planctomycetota</taxon>
        <taxon>Planctomycetia</taxon>
        <taxon>Pirellulales</taxon>
        <taxon>Lacipirellulaceae</taxon>
        <taxon>Aeoliella</taxon>
    </lineage>
</organism>
<dbReference type="GO" id="GO:0000272">
    <property type="term" value="P:polysaccharide catabolic process"/>
    <property type="evidence" value="ECO:0007669"/>
    <property type="project" value="InterPro"/>
</dbReference>
<dbReference type="SUPFAM" id="SSF49785">
    <property type="entry name" value="Galactose-binding domain-like"/>
    <property type="match status" value="1"/>
</dbReference>
<evidence type="ECO:0000313" key="2">
    <source>
        <dbReference type="EMBL" id="QDU55902.1"/>
    </source>
</evidence>
<feature type="signal peptide" evidence="1">
    <location>
        <begin position="1"/>
        <end position="28"/>
    </location>
</feature>
<gene>
    <name evidence="2" type="ORF">Pan181_21040</name>
</gene>
<sequence length="341" mass="35815" precursor="true">MRLNRQLCCVLGLVATTVGLLFAEQAQAVIVTNTFRNVAPSGGSPGQAYDPATEGGTDNFSASSVDLLQGLSAVYTGSTTAGALTNDYPSPMGEVSTGVSAWTDGAIIGRYAGDADGDGNTSNDIDDFAIIHDGYGTISTGGSVTYDLGSVYELSQVDIFFGWNDSGRDDTSFTLRSSVDGETYTTITSVSKMENQGGGDPVTNLYNIVDDASGAIAPFARYLQLSSIDADNGYAGLLEIDAFGTAPQFDQADANRDGVVDIDDFYTISDHFLQVPSALGLDGDIVADNFVDATDFRYWKQHVPASLLAQIEGVAVPEPASLTGLGILVVLGYGLRLRRRA</sequence>
<dbReference type="Proteomes" id="UP000315750">
    <property type="component" value="Chromosome"/>
</dbReference>
<dbReference type="Gene3D" id="1.10.1330.10">
    <property type="entry name" value="Dockerin domain"/>
    <property type="match status" value="1"/>
</dbReference>
<dbReference type="InterPro" id="IPR036439">
    <property type="entry name" value="Dockerin_dom_sf"/>
</dbReference>
<evidence type="ECO:0000256" key="1">
    <source>
        <dbReference type="SAM" id="SignalP"/>
    </source>
</evidence>
<dbReference type="OrthoDB" id="9765957at2"/>
<accession>A0A518AMF0</accession>
<keyword evidence="3" id="KW-1185">Reference proteome</keyword>
<protein>
    <submittedName>
        <fullName evidence="2">Uncharacterized protein</fullName>
    </submittedName>
</protein>
<dbReference type="EMBL" id="CP036278">
    <property type="protein sequence ID" value="QDU55902.1"/>
    <property type="molecule type" value="Genomic_DNA"/>
</dbReference>
<evidence type="ECO:0000313" key="3">
    <source>
        <dbReference type="Proteomes" id="UP000315750"/>
    </source>
</evidence>
<feature type="chain" id="PRO_5021696739" evidence="1">
    <location>
        <begin position="29"/>
        <end position="341"/>
    </location>
</feature>
<dbReference type="KEGG" id="amuc:Pan181_21040"/>
<dbReference type="RefSeq" id="WP_145246690.1">
    <property type="nucleotide sequence ID" value="NZ_CP036278.1"/>
</dbReference>
<proteinExistence type="predicted"/>
<reference evidence="2 3" key="1">
    <citation type="submission" date="2019-02" db="EMBL/GenBank/DDBJ databases">
        <title>Deep-cultivation of Planctomycetes and their phenomic and genomic characterization uncovers novel biology.</title>
        <authorList>
            <person name="Wiegand S."/>
            <person name="Jogler M."/>
            <person name="Boedeker C."/>
            <person name="Pinto D."/>
            <person name="Vollmers J."/>
            <person name="Rivas-Marin E."/>
            <person name="Kohn T."/>
            <person name="Peeters S.H."/>
            <person name="Heuer A."/>
            <person name="Rast P."/>
            <person name="Oberbeckmann S."/>
            <person name="Bunk B."/>
            <person name="Jeske O."/>
            <person name="Meyerdierks A."/>
            <person name="Storesund J.E."/>
            <person name="Kallscheuer N."/>
            <person name="Luecker S."/>
            <person name="Lage O.M."/>
            <person name="Pohl T."/>
            <person name="Merkel B.J."/>
            <person name="Hornburger P."/>
            <person name="Mueller R.-W."/>
            <person name="Bruemmer F."/>
            <person name="Labrenz M."/>
            <person name="Spormann A.M."/>
            <person name="Op den Camp H."/>
            <person name="Overmann J."/>
            <person name="Amann R."/>
            <person name="Jetten M.S.M."/>
            <person name="Mascher T."/>
            <person name="Medema M.H."/>
            <person name="Devos D.P."/>
            <person name="Kaster A.-K."/>
            <person name="Ovreas L."/>
            <person name="Rohde M."/>
            <person name="Galperin M.Y."/>
            <person name="Jogler C."/>
        </authorList>
    </citation>
    <scope>NUCLEOTIDE SEQUENCE [LARGE SCALE GENOMIC DNA]</scope>
    <source>
        <strain evidence="2 3">Pan181</strain>
    </source>
</reference>
<name>A0A518AMF0_9BACT</name>
<dbReference type="InterPro" id="IPR018247">
    <property type="entry name" value="EF_Hand_1_Ca_BS"/>
</dbReference>
<dbReference type="InterPro" id="IPR008979">
    <property type="entry name" value="Galactose-bd-like_sf"/>
</dbReference>
<keyword evidence="1" id="KW-0732">Signal</keyword>
<dbReference type="AlphaFoldDB" id="A0A518AMF0"/>
<dbReference type="PROSITE" id="PS00018">
    <property type="entry name" value="EF_HAND_1"/>
    <property type="match status" value="1"/>
</dbReference>